<proteinExistence type="predicted"/>
<evidence type="ECO:0000313" key="5">
    <source>
        <dbReference type="EMBL" id="MST56039.1"/>
    </source>
</evidence>
<dbReference type="GO" id="GO:0003677">
    <property type="term" value="F:DNA binding"/>
    <property type="evidence" value="ECO:0007669"/>
    <property type="project" value="UniProtKB-KW"/>
</dbReference>
<evidence type="ECO:0000313" key="6">
    <source>
        <dbReference type="Proteomes" id="UP000473699"/>
    </source>
</evidence>
<dbReference type="PRINTS" id="PR00778">
    <property type="entry name" value="HTHARSR"/>
</dbReference>
<dbReference type="InterPro" id="IPR001845">
    <property type="entry name" value="HTH_ArsR_DNA-bd_dom"/>
</dbReference>
<dbReference type="Proteomes" id="UP000473699">
    <property type="component" value="Unassembled WGS sequence"/>
</dbReference>
<sequence length="119" mass="12951">MDQRDLQGCVAVFKAVAHPARLLILEALAQGELCACKIAELFPELDRTTVSKHLALMVEKNVLRVEKRGVNSYYSLGLTCLPGALECVRRALNGTPRGSADAPEQKCRCGCGGHKEDKK</sequence>
<evidence type="ECO:0000256" key="1">
    <source>
        <dbReference type="ARBA" id="ARBA00023015"/>
    </source>
</evidence>
<accession>A0A6L5YCX7</accession>
<dbReference type="InterPro" id="IPR051081">
    <property type="entry name" value="HTH_MetalResp_TranReg"/>
</dbReference>
<evidence type="ECO:0000256" key="2">
    <source>
        <dbReference type="ARBA" id="ARBA00023125"/>
    </source>
</evidence>
<dbReference type="NCBIfam" id="NF033788">
    <property type="entry name" value="HTH_metalloreg"/>
    <property type="match status" value="1"/>
</dbReference>
<organism evidence="5 6">
    <name type="scientific">Pyramidobacter porci</name>
    <dbReference type="NCBI Taxonomy" id="2605789"/>
    <lineage>
        <taxon>Bacteria</taxon>
        <taxon>Thermotogati</taxon>
        <taxon>Synergistota</taxon>
        <taxon>Synergistia</taxon>
        <taxon>Synergistales</taxon>
        <taxon>Dethiosulfovibrionaceae</taxon>
        <taxon>Pyramidobacter</taxon>
    </lineage>
</organism>
<dbReference type="PANTHER" id="PTHR33154:SF33">
    <property type="entry name" value="TRANSCRIPTIONAL REPRESSOR SDPR"/>
    <property type="match status" value="1"/>
</dbReference>
<dbReference type="CDD" id="cd00090">
    <property type="entry name" value="HTH_ARSR"/>
    <property type="match status" value="1"/>
</dbReference>
<comment type="caution">
    <text evidence="5">The sequence shown here is derived from an EMBL/GenBank/DDBJ whole genome shotgun (WGS) entry which is preliminary data.</text>
</comment>
<keyword evidence="1" id="KW-0805">Transcription regulation</keyword>
<dbReference type="InterPro" id="IPR036390">
    <property type="entry name" value="WH_DNA-bd_sf"/>
</dbReference>
<protein>
    <submittedName>
        <fullName evidence="5">Winged helix-turn-helix transcriptional regulator</fullName>
    </submittedName>
</protein>
<gene>
    <name evidence="5" type="ORF">FYJ74_08350</name>
</gene>
<dbReference type="Gene3D" id="1.10.10.10">
    <property type="entry name" value="Winged helix-like DNA-binding domain superfamily/Winged helix DNA-binding domain"/>
    <property type="match status" value="1"/>
</dbReference>
<dbReference type="EMBL" id="VUNH01000008">
    <property type="protein sequence ID" value="MST56039.1"/>
    <property type="molecule type" value="Genomic_DNA"/>
</dbReference>
<dbReference type="SUPFAM" id="SSF46785">
    <property type="entry name" value="Winged helix' DNA-binding domain"/>
    <property type="match status" value="1"/>
</dbReference>
<keyword evidence="6" id="KW-1185">Reference proteome</keyword>
<evidence type="ECO:0000259" key="4">
    <source>
        <dbReference type="PROSITE" id="PS50987"/>
    </source>
</evidence>
<dbReference type="PROSITE" id="PS50987">
    <property type="entry name" value="HTH_ARSR_2"/>
    <property type="match status" value="1"/>
</dbReference>
<name>A0A6L5YCX7_9BACT</name>
<feature type="domain" description="HTH arsR-type" evidence="4">
    <location>
        <begin position="1"/>
        <end position="96"/>
    </location>
</feature>
<dbReference type="RefSeq" id="WP_154529124.1">
    <property type="nucleotide sequence ID" value="NZ_VUNH01000008.1"/>
</dbReference>
<dbReference type="SMART" id="SM00418">
    <property type="entry name" value="HTH_ARSR"/>
    <property type="match status" value="1"/>
</dbReference>
<keyword evidence="2" id="KW-0238">DNA-binding</keyword>
<dbReference type="InterPro" id="IPR011991">
    <property type="entry name" value="ArsR-like_HTH"/>
</dbReference>
<dbReference type="PANTHER" id="PTHR33154">
    <property type="entry name" value="TRANSCRIPTIONAL REGULATOR, ARSR FAMILY"/>
    <property type="match status" value="1"/>
</dbReference>
<dbReference type="AlphaFoldDB" id="A0A6L5YCX7"/>
<dbReference type="GO" id="GO:0003700">
    <property type="term" value="F:DNA-binding transcription factor activity"/>
    <property type="evidence" value="ECO:0007669"/>
    <property type="project" value="InterPro"/>
</dbReference>
<keyword evidence="3" id="KW-0804">Transcription</keyword>
<dbReference type="Pfam" id="PF01022">
    <property type="entry name" value="HTH_5"/>
    <property type="match status" value="1"/>
</dbReference>
<reference evidence="5 6" key="1">
    <citation type="submission" date="2019-08" db="EMBL/GenBank/DDBJ databases">
        <title>In-depth cultivation of the pig gut microbiome towards novel bacterial diversity and tailored functional studies.</title>
        <authorList>
            <person name="Wylensek D."/>
            <person name="Hitch T.C.A."/>
            <person name="Clavel T."/>
        </authorList>
    </citation>
    <scope>NUCLEOTIDE SEQUENCE [LARGE SCALE GENOMIC DNA]</scope>
    <source>
        <strain evidence="5 6">SM-530-WT-4B</strain>
    </source>
</reference>
<evidence type="ECO:0000256" key="3">
    <source>
        <dbReference type="ARBA" id="ARBA00023163"/>
    </source>
</evidence>
<dbReference type="InterPro" id="IPR036388">
    <property type="entry name" value="WH-like_DNA-bd_sf"/>
</dbReference>